<dbReference type="GO" id="GO:0008173">
    <property type="term" value="F:RNA methyltransferase activity"/>
    <property type="evidence" value="ECO:0007669"/>
    <property type="project" value="InterPro"/>
</dbReference>
<dbReference type="AlphaFoldDB" id="A0A2H0XY61"/>
<keyword evidence="3 5" id="KW-0808">Transferase</keyword>
<evidence type="ECO:0000256" key="1">
    <source>
        <dbReference type="ARBA" id="ARBA00007228"/>
    </source>
</evidence>
<dbReference type="InterPro" id="IPR029028">
    <property type="entry name" value="Alpha/beta_knot_MTases"/>
</dbReference>
<protein>
    <submittedName>
        <fullName evidence="5">23S rRNA (Guanosine(2251)-2'-O)-methyltransferase RlmB</fullName>
    </submittedName>
</protein>
<dbReference type="Gene3D" id="3.40.1280.10">
    <property type="match status" value="1"/>
</dbReference>
<reference evidence="5 6" key="1">
    <citation type="submission" date="2017-09" db="EMBL/GenBank/DDBJ databases">
        <title>Depth-based differentiation of microbial function through sediment-hosted aquifers and enrichment of novel symbionts in the deep terrestrial subsurface.</title>
        <authorList>
            <person name="Probst A.J."/>
            <person name="Ladd B."/>
            <person name="Jarett J.K."/>
            <person name="Geller-Mcgrath D.E."/>
            <person name="Sieber C.M."/>
            <person name="Emerson J.B."/>
            <person name="Anantharaman K."/>
            <person name="Thomas B.C."/>
            <person name="Malmstrom R."/>
            <person name="Stieglmeier M."/>
            <person name="Klingl A."/>
            <person name="Woyke T."/>
            <person name="Ryan C.M."/>
            <person name="Banfield J.F."/>
        </authorList>
    </citation>
    <scope>NUCLEOTIDE SEQUENCE [LARGE SCALE GENOMIC DNA]</scope>
    <source>
        <strain evidence="5">CG08_land_8_20_14_0_20_45_16</strain>
    </source>
</reference>
<dbReference type="InterPro" id="IPR004441">
    <property type="entry name" value="rRNA_MeTrfase_TrmH"/>
</dbReference>
<evidence type="ECO:0000313" key="6">
    <source>
        <dbReference type="Proteomes" id="UP000231343"/>
    </source>
</evidence>
<dbReference type="GO" id="GO:0032259">
    <property type="term" value="P:methylation"/>
    <property type="evidence" value="ECO:0007669"/>
    <property type="project" value="UniProtKB-KW"/>
</dbReference>
<dbReference type="Proteomes" id="UP000231343">
    <property type="component" value="Unassembled WGS sequence"/>
</dbReference>
<comment type="similarity">
    <text evidence="1">Belongs to the class IV-like SAM-binding methyltransferase superfamily. RNA methyltransferase TrmH family.</text>
</comment>
<dbReference type="GO" id="GO:0006396">
    <property type="term" value="P:RNA processing"/>
    <property type="evidence" value="ECO:0007669"/>
    <property type="project" value="InterPro"/>
</dbReference>
<evidence type="ECO:0000259" key="4">
    <source>
        <dbReference type="Pfam" id="PF00588"/>
    </source>
</evidence>
<dbReference type="FunFam" id="3.40.1280.10:FF:000008">
    <property type="entry name" value="Group 3 RNA methyltransferase TrmH"/>
    <property type="match status" value="1"/>
</dbReference>
<dbReference type="InterPro" id="IPR029026">
    <property type="entry name" value="tRNA_m1G_MTases_N"/>
</dbReference>
<evidence type="ECO:0000256" key="2">
    <source>
        <dbReference type="ARBA" id="ARBA00022603"/>
    </source>
</evidence>
<dbReference type="CDD" id="cd18103">
    <property type="entry name" value="SpoU-like_RlmB"/>
    <property type="match status" value="1"/>
</dbReference>
<feature type="domain" description="tRNA/rRNA methyltransferase SpoU type" evidence="4">
    <location>
        <begin position="21"/>
        <end position="161"/>
    </location>
</feature>
<dbReference type="GO" id="GO:0003723">
    <property type="term" value="F:RNA binding"/>
    <property type="evidence" value="ECO:0007669"/>
    <property type="project" value="InterPro"/>
</dbReference>
<comment type="caution">
    <text evidence="5">The sequence shown here is derived from an EMBL/GenBank/DDBJ whole genome shotgun (WGS) entry which is preliminary data.</text>
</comment>
<dbReference type="SUPFAM" id="SSF75217">
    <property type="entry name" value="alpha/beta knot"/>
    <property type="match status" value="1"/>
</dbReference>
<sequence length="179" mass="19227">MNYLNLDQLLELSQQKKEPTFLLILDGIEDPHNFGAILRSAEAAGVHGVIIRKARQVQVNDTVKRVSTGASELVPVARVANIAETITRLKEAGIVVIGVEITGKPLYNQVEAKRPVALVIGGEGAGLSRLVKERCSEIVAIPMQGKINSLNASVATGVMLFEIVRIRKGLRPEGSQAEG</sequence>
<evidence type="ECO:0000313" key="5">
    <source>
        <dbReference type="EMBL" id="PIS29889.1"/>
    </source>
</evidence>
<evidence type="ECO:0000256" key="3">
    <source>
        <dbReference type="ARBA" id="ARBA00022679"/>
    </source>
</evidence>
<dbReference type="Pfam" id="PF00588">
    <property type="entry name" value="SpoU_methylase"/>
    <property type="match status" value="1"/>
</dbReference>
<organism evidence="5 6">
    <name type="scientific">Candidatus Saganbacteria bacterium CG08_land_8_20_14_0_20_45_16</name>
    <dbReference type="NCBI Taxonomy" id="2014293"/>
    <lineage>
        <taxon>Bacteria</taxon>
        <taxon>Bacillati</taxon>
        <taxon>Saganbacteria</taxon>
    </lineage>
</organism>
<dbReference type="PANTHER" id="PTHR46429:SF1">
    <property type="entry name" value="23S RRNA (GUANOSINE-2'-O-)-METHYLTRANSFERASE RLMB"/>
    <property type="match status" value="1"/>
</dbReference>
<dbReference type="GO" id="GO:0005829">
    <property type="term" value="C:cytosol"/>
    <property type="evidence" value="ECO:0007669"/>
    <property type="project" value="TreeGrafter"/>
</dbReference>
<dbReference type="NCBIfam" id="TIGR00186">
    <property type="entry name" value="rRNA_methyl_3"/>
    <property type="match status" value="1"/>
</dbReference>
<dbReference type="InterPro" id="IPR001537">
    <property type="entry name" value="SpoU_MeTrfase"/>
</dbReference>
<keyword evidence="2 5" id="KW-0489">Methyltransferase</keyword>
<name>A0A2H0XY61_UNCSA</name>
<dbReference type="EMBL" id="PEYM01000069">
    <property type="protein sequence ID" value="PIS29889.1"/>
    <property type="molecule type" value="Genomic_DNA"/>
</dbReference>
<gene>
    <name evidence="5" type="ORF">COT42_04085</name>
</gene>
<proteinExistence type="inferred from homology"/>
<dbReference type="PANTHER" id="PTHR46429">
    <property type="entry name" value="23S RRNA (GUANOSINE-2'-O-)-METHYLTRANSFERASE RLMB"/>
    <property type="match status" value="1"/>
</dbReference>
<accession>A0A2H0XY61</accession>